<gene>
    <name evidence="2" type="ORF">EDD18DRAFT_1103228</name>
</gene>
<organism evidence="2 3">
    <name type="scientific">Armillaria luteobubalina</name>
    <dbReference type="NCBI Taxonomy" id="153913"/>
    <lineage>
        <taxon>Eukaryota</taxon>
        <taxon>Fungi</taxon>
        <taxon>Dikarya</taxon>
        <taxon>Basidiomycota</taxon>
        <taxon>Agaricomycotina</taxon>
        <taxon>Agaricomycetes</taxon>
        <taxon>Agaricomycetidae</taxon>
        <taxon>Agaricales</taxon>
        <taxon>Marasmiineae</taxon>
        <taxon>Physalacriaceae</taxon>
        <taxon>Armillaria</taxon>
    </lineage>
</organism>
<dbReference type="EMBL" id="JAUEPU010000010">
    <property type="protein sequence ID" value="KAK0498741.1"/>
    <property type="molecule type" value="Genomic_DNA"/>
</dbReference>
<feature type="compositionally biased region" description="Pro residues" evidence="1">
    <location>
        <begin position="1"/>
        <end position="12"/>
    </location>
</feature>
<keyword evidence="3" id="KW-1185">Reference proteome</keyword>
<accession>A0AA39QBA9</accession>
<sequence>MSYFPPQGPPPGQQGGYYPQGPRQGYDQGQYGGPPQGYAGPPQGYQPQPQPQTVIIQQQEEKSSGCCGTCLACFAGICCFCCADEDSGAKALQILEIWRQKGSQKTLDLVDGYSSPCCIIIGTDIKWREELQSMTYEGTPSVVTDSEPLTAFVTLPTRYLCAESPTATRRSTEGDLPVRIDDSSLARYRDSVQPILNTFTKWCENVKMTCPYRWHVPSISEFGLGPIDGLSWQRAERILETAQKNPDFLPFQKDAKPECEGHKIRRLPTRSFQIFTACLKTLSGNGRHF</sequence>
<reference evidence="2" key="1">
    <citation type="submission" date="2023-06" db="EMBL/GenBank/DDBJ databases">
        <authorList>
            <consortium name="Lawrence Berkeley National Laboratory"/>
            <person name="Ahrendt S."/>
            <person name="Sahu N."/>
            <person name="Indic B."/>
            <person name="Wong-Bajracharya J."/>
            <person name="Merenyi Z."/>
            <person name="Ke H.-M."/>
            <person name="Monk M."/>
            <person name="Kocsube S."/>
            <person name="Drula E."/>
            <person name="Lipzen A."/>
            <person name="Balint B."/>
            <person name="Henrissat B."/>
            <person name="Andreopoulos B."/>
            <person name="Martin F.M."/>
            <person name="Harder C.B."/>
            <person name="Rigling D."/>
            <person name="Ford K.L."/>
            <person name="Foster G.D."/>
            <person name="Pangilinan J."/>
            <person name="Papanicolaou A."/>
            <person name="Barry K."/>
            <person name="LaButti K."/>
            <person name="Viragh M."/>
            <person name="Koriabine M."/>
            <person name="Yan M."/>
            <person name="Riley R."/>
            <person name="Champramary S."/>
            <person name="Plett K.L."/>
            <person name="Tsai I.J."/>
            <person name="Slot J."/>
            <person name="Sipos G."/>
            <person name="Plett J."/>
            <person name="Nagy L.G."/>
            <person name="Grigoriev I.V."/>
        </authorList>
    </citation>
    <scope>NUCLEOTIDE SEQUENCE</scope>
    <source>
        <strain evidence="2">HWK02</strain>
    </source>
</reference>
<evidence type="ECO:0000256" key="1">
    <source>
        <dbReference type="SAM" id="MobiDB-lite"/>
    </source>
</evidence>
<feature type="region of interest" description="Disordered" evidence="1">
    <location>
        <begin position="1"/>
        <end position="53"/>
    </location>
</feature>
<feature type="compositionally biased region" description="Low complexity" evidence="1">
    <location>
        <begin position="16"/>
        <end position="29"/>
    </location>
</feature>
<comment type="caution">
    <text evidence="2">The sequence shown here is derived from an EMBL/GenBank/DDBJ whole genome shotgun (WGS) entry which is preliminary data.</text>
</comment>
<proteinExistence type="predicted"/>
<protein>
    <recommendedName>
        <fullName evidence="4">Cysteine-rich transmembrane CYSTM domain-containing protein</fullName>
    </recommendedName>
</protein>
<dbReference type="AlphaFoldDB" id="A0AA39QBA9"/>
<dbReference type="Proteomes" id="UP001175228">
    <property type="component" value="Unassembled WGS sequence"/>
</dbReference>
<evidence type="ECO:0000313" key="2">
    <source>
        <dbReference type="EMBL" id="KAK0498741.1"/>
    </source>
</evidence>
<evidence type="ECO:0008006" key="4">
    <source>
        <dbReference type="Google" id="ProtNLM"/>
    </source>
</evidence>
<evidence type="ECO:0000313" key="3">
    <source>
        <dbReference type="Proteomes" id="UP001175228"/>
    </source>
</evidence>
<feature type="compositionally biased region" description="Low complexity" evidence="1">
    <location>
        <begin position="36"/>
        <end position="53"/>
    </location>
</feature>
<name>A0AA39QBA9_9AGAR</name>